<dbReference type="RefSeq" id="WP_367853367.1">
    <property type="nucleotide sequence ID" value="NZ_JBFOHK010000001.1"/>
</dbReference>
<organism evidence="3 4">
    <name type="scientific">Rhodanobacter lycopersici</name>
    <dbReference type="NCBI Taxonomy" id="3162487"/>
    <lineage>
        <taxon>Bacteria</taxon>
        <taxon>Pseudomonadati</taxon>
        <taxon>Pseudomonadota</taxon>
        <taxon>Gammaproteobacteria</taxon>
        <taxon>Lysobacterales</taxon>
        <taxon>Rhodanobacteraceae</taxon>
        <taxon>Rhodanobacter</taxon>
    </lineage>
</organism>
<comment type="caution">
    <text evidence="3">The sequence shown here is derived from an EMBL/GenBank/DDBJ whole genome shotgun (WGS) entry which is preliminary data.</text>
</comment>
<dbReference type="Pfam" id="PF07883">
    <property type="entry name" value="Cupin_2"/>
    <property type="match status" value="1"/>
</dbReference>
<feature type="domain" description="Cupin type-2" evidence="2">
    <location>
        <begin position="49"/>
        <end position="118"/>
    </location>
</feature>
<dbReference type="PANTHER" id="PTHR35848">
    <property type="entry name" value="OXALATE-BINDING PROTEIN"/>
    <property type="match status" value="1"/>
</dbReference>
<dbReference type="PANTHER" id="PTHR35848:SF9">
    <property type="entry name" value="SLL1358 PROTEIN"/>
    <property type="match status" value="1"/>
</dbReference>
<dbReference type="InterPro" id="IPR014710">
    <property type="entry name" value="RmlC-like_jellyroll"/>
</dbReference>
<reference evidence="3 4" key="1">
    <citation type="submission" date="2024-06" db="EMBL/GenBank/DDBJ databases">
        <authorList>
            <person name="Woo H."/>
        </authorList>
    </citation>
    <scope>NUCLEOTIDE SEQUENCE [LARGE SCALE GENOMIC DNA]</scope>
    <source>
        <strain evidence="3 4">Si-c</strain>
    </source>
</reference>
<evidence type="ECO:0000313" key="4">
    <source>
        <dbReference type="Proteomes" id="UP001556220"/>
    </source>
</evidence>
<evidence type="ECO:0000256" key="1">
    <source>
        <dbReference type="ARBA" id="ARBA00022723"/>
    </source>
</evidence>
<name>A0ABV3QCL3_9GAMM</name>
<proteinExistence type="predicted"/>
<dbReference type="InterPro" id="IPR051610">
    <property type="entry name" value="GPI/OXD"/>
</dbReference>
<dbReference type="Gene3D" id="2.60.120.10">
    <property type="entry name" value="Jelly Rolls"/>
    <property type="match status" value="1"/>
</dbReference>
<dbReference type="EMBL" id="JBFOHK010000001">
    <property type="protein sequence ID" value="MEW9571324.1"/>
    <property type="molecule type" value="Genomic_DNA"/>
</dbReference>
<keyword evidence="4" id="KW-1185">Reference proteome</keyword>
<accession>A0ABV3QCL3</accession>
<protein>
    <submittedName>
        <fullName evidence="3">Cupin domain-containing protein</fullName>
    </submittedName>
</protein>
<keyword evidence="1" id="KW-0479">Metal-binding</keyword>
<dbReference type="Proteomes" id="UP001556220">
    <property type="component" value="Unassembled WGS sequence"/>
</dbReference>
<evidence type="ECO:0000313" key="3">
    <source>
        <dbReference type="EMBL" id="MEW9571324.1"/>
    </source>
</evidence>
<evidence type="ECO:0000259" key="2">
    <source>
        <dbReference type="Pfam" id="PF07883"/>
    </source>
</evidence>
<dbReference type="InterPro" id="IPR011051">
    <property type="entry name" value="RmlC_Cupin_sf"/>
</dbReference>
<dbReference type="SUPFAM" id="SSF51182">
    <property type="entry name" value="RmlC-like cupins"/>
    <property type="match status" value="1"/>
</dbReference>
<dbReference type="InterPro" id="IPR013096">
    <property type="entry name" value="Cupin_2"/>
</dbReference>
<sequence length="155" mass="17139">MPQPRELLKAADIEAMEAVASPHPLNPNALRLRKSLGDATGLTQLGFHRIELMPGRDSSEYHYHHYEEECAYVLAGHGRALIDEQAHAIGPGDFLGFARNGPAHVITNTGDVPLVLLVAGQRLAQDICDYPHRRKRLYVRGEQADLVDFDAIVPD</sequence>
<gene>
    <name evidence="3" type="ORF">ABQJ54_06150</name>
</gene>